<dbReference type="OrthoDB" id="10021598at2759"/>
<dbReference type="KEGG" id="hazt:108668342"/>
<gene>
    <name evidence="3" type="primary">LOC108668342</name>
</gene>
<dbReference type="GeneID" id="108668342"/>
<evidence type="ECO:0000313" key="2">
    <source>
        <dbReference type="Proteomes" id="UP000694843"/>
    </source>
</evidence>
<feature type="compositionally biased region" description="Basic and acidic residues" evidence="1">
    <location>
        <begin position="143"/>
        <end position="154"/>
    </location>
</feature>
<reference evidence="3" key="1">
    <citation type="submission" date="2025-08" db="UniProtKB">
        <authorList>
            <consortium name="RefSeq"/>
        </authorList>
    </citation>
    <scope>IDENTIFICATION</scope>
    <source>
        <tissue evidence="3">Whole organism</tissue>
    </source>
</reference>
<dbReference type="AlphaFoldDB" id="A0A8B7NBR4"/>
<sequence>MSNLFFRCITPERLERHSVSIDDLPLRRATSEGHLDRRHEWEAAIKHESIGGRVAGQSRRSTGRFEAEFSSRLTHQLDVVTRAHERKRKVTSKSTPKITKLEPQEDVSAGRSSARKNGAGRARKKTVDGRLDDPRQTAVSQGDRSKPNSAKKSDPGSPKPSSAHARPDATLGPDDLWIDPKDFLSSEHVSPDMADELTKLKEEFEIETSSLQATGAGKAADKTDLAFWLSLPRCASHRHAVCTLPVQLHRLEGMTPLSYLETHLQVSHDRSLLFGKVFAKFKDSETGLLSGSLSLGRALSLALGGDMLESRLDSLLQIVPPPLDTFGNYAPRQFIVLAAIAERLFAEELRPAELEVQTRDLVEQLDFHQIQDRLRILTDLQPPLRNLLIIIRDLGNNSSTEERCL</sequence>
<evidence type="ECO:0000256" key="1">
    <source>
        <dbReference type="SAM" id="MobiDB-lite"/>
    </source>
</evidence>
<feature type="region of interest" description="Disordered" evidence="1">
    <location>
        <begin position="83"/>
        <end position="177"/>
    </location>
</feature>
<protein>
    <submittedName>
        <fullName evidence="3">Uncharacterized protein LOC108668342</fullName>
    </submittedName>
</protein>
<dbReference type="PANTHER" id="PTHR36696">
    <property type="entry name" value="AGAP012002-PA"/>
    <property type="match status" value="1"/>
</dbReference>
<name>A0A8B7NBR4_HYAAZ</name>
<accession>A0A8B7NBR4</accession>
<dbReference type="PANTHER" id="PTHR36696:SF1">
    <property type="entry name" value="EF-HAND DOMAIN-CONTAINING PROTEIN"/>
    <property type="match status" value="1"/>
</dbReference>
<dbReference type="RefSeq" id="XP_018011019.2">
    <property type="nucleotide sequence ID" value="XM_018155530.2"/>
</dbReference>
<dbReference type="Proteomes" id="UP000694843">
    <property type="component" value="Unplaced"/>
</dbReference>
<feature type="compositionally biased region" description="Basic and acidic residues" evidence="1">
    <location>
        <begin position="125"/>
        <end position="135"/>
    </location>
</feature>
<organism evidence="2 3">
    <name type="scientific">Hyalella azteca</name>
    <name type="common">Amphipod</name>
    <dbReference type="NCBI Taxonomy" id="294128"/>
    <lineage>
        <taxon>Eukaryota</taxon>
        <taxon>Metazoa</taxon>
        <taxon>Ecdysozoa</taxon>
        <taxon>Arthropoda</taxon>
        <taxon>Crustacea</taxon>
        <taxon>Multicrustacea</taxon>
        <taxon>Malacostraca</taxon>
        <taxon>Eumalacostraca</taxon>
        <taxon>Peracarida</taxon>
        <taxon>Amphipoda</taxon>
        <taxon>Senticaudata</taxon>
        <taxon>Talitrida</taxon>
        <taxon>Talitroidea</taxon>
        <taxon>Hyalellidae</taxon>
        <taxon>Hyalella</taxon>
    </lineage>
</organism>
<proteinExistence type="predicted"/>
<evidence type="ECO:0000313" key="3">
    <source>
        <dbReference type="RefSeq" id="XP_018011019.2"/>
    </source>
</evidence>
<keyword evidence="2" id="KW-1185">Reference proteome</keyword>